<evidence type="ECO:0000313" key="5">
    <source>
        <dbReference type="EMBL" id="AID52054.1"/>
    </source>
</evidence>
<keyword evidence="5" id="KW-0496">Mitochondrion</keyword>
<evidence type="ECO:0000256" key="2">
    <source>
        <dbReference type="ARBA" id="ARBA00022980"/>
    </source>
</evidence>
<gene>
    <name evidence="5" type="primary">rps7</name>
</gene>
<dbReference type="GO" id="GO:0005840">
    <property type="term" value="C:ribosome"/>
    <property type="evidence" value="ECO:0007669"/>
    <property type="project" value="UniProtKB-KW"/>
</dbReference>
<reference evidence="5" key="2">
    <citation type="submission" date="2014-04" db="EMBL/GenBank/DDBJ databases">
        <authorList>
            <person name="Fu C.-J."/>
            <person name="Sheikh S."/>
            <person name="Miao W."/>
            <person name="Andersson S.G.E."/>
            <person name="Baldauf S.L."/>
        </authorList>
    </citation>
    <scope>NUCLEOTIDE SEQUENCE</scope>
    <source>
        <strain evidence="5">ATCC MYA-3509</strain>
    </source>
</reference>
<evidence type="ECO:0000256" key="3">
    <source>
        <dbReference type="ARBA" id="ARBA00023274"/>
    </source>
</evidence>
<reference evidence="5" key="1">
    <citation type="journal article" date="2014" name="Genome Biol. Evol.">
        <title>Missing genes, multiple ORFs, and C-to-U type RNA editing in Acrasis kona (Heterolobosea, Excavata) mitochondrial DNA.</title>
        <authorList>
            <person name="Fu C.J."/>
            <person name="Sheikh S."/>
            <person name="Miao W."/>
            <person name="Andersson S.G."/>
            <person name="Baldauf S.L."/>
        </authorList>
    </citation>
    <scope>NUCLEOTIDE SEQUENCE</scope>
    <source>
        <strain evidence="5">ATCC MYA-3509</strain>
    </source>
</reference>
<evidence type="ECO:0000256" key="1">
    <source>
        <dbReference type="ARBA" id="ARBA00007151"/>
    </source>
</evidence>
<comment type="similarity">
    <text evidence="1">Belongs to the universal ribosomal protein uS7 family.</text>
</comment>
<name>A0A0B4MZ22_9EUKA</name>
<keyword evidence="4" id="KW-1133">Transmembrane helix</keyword>
<accession>A0A0B4MZ22</accession>
<keyword evidence="4" id="KW-0812">Transmembrane</keyword>
<dbReference type="RefSeq" id="YP_009117138.1">
    <property type="nucleotide sequence ID" value="NC_026286.1"/>
</dbReference>
<dbReference type="GeneID" id="22974621"/>
<dbReference type="EMBL" id="KJ679272">
    <property type="protein sequence ID" value="AID52054.1"/>
    <property type="molecule type" value="Genomic_DNA"/>
</dbReference>
<geneLocation type="mitochondrion" evidence="5"/>
<proteinExistence type="inferred from homology"/>
<sequence>MNKKIKNKKKLDLNIYKISSNIVINNSLIYLDIVKYILGFLIKKGKKKKAVSALEKSFLMISNNYYFTPMVLLKLILYRNMNIIKMREILIKKRVKKIFYILPFKVRLKKAVQNLMTNKKVNKNKYIFNIYVTQLLVNKLLNKRNKKVKSKRFIEMALNKMIIPLIKKKKAKLFKIRRMKIINRIKNPKSKKFKQYI</sequence>
<keyword evidence="3" id="KW-0687">Ribonucleoprotein</keyword>
<dbReference type="GO" id="GO:1990904">
    <property type="term" value="C:ribonucleoprotein complex"/>
    <property type="evidence" value="ECO:0007669"/>
    <property type="project" value="UniProtKB-KW"/>
</dbReference>
<feature type="transmembrane region" description="Helical" evidence="4">
    <location>
        <begin position="58"/>
        <end position="77"/>
    </location>
</feature>
<keyword evidence="2 5" id="KW-0689">Ribosomal protein</keyword>
<dbReference type="AlphaFoldDB" id="A0A0B4MZ22"/>
<feature type="transmembrane region" description="Helical" evidence="4">
    <location>
        <begin position="21"/>
        <end position="38"/>
    </location>
</feature>
<dbReference type="InterPro" id="IPR036823">
    <property type="entry name" value="Ribosomal_uS7_dom_sf"/>
</dbReference>
<dbReference type="SUPFAM" id="SSF47973">
    <property type="entry name" value="Ribosomal protein S7"/>
    <property type="match status" value="1"/>
</dbReference>
<organism evidence="5">
    <name type="scientific">Acrasis kona</name>
    <dbReference type="NCBI Taxonomy" id="1008807"/>
    <lineage>
        <taxon>Eukaryota</taxon>
        <taxon>Discoba</taxon>
        <taxon>Heterolobosea</taxon>
        <taxon>Tetramitia</taxon>
        <taxon>Eutetramitia</taxon>
        <taxon>Acrasidae</taxon>
        <taxon>Acrasis</taxon>
    </lineage>
</organism>
<keyword evidence="4" id="KW-0472">Membrane</keyword>
<evidence type="ECO:0000256" key="4">
    <source>
        <dbReference type="SAM" id="Phobius"/>
    </source>
</evidence>
<protein>
    <submittedName>
        <fullName evidence="5">Ribosomal protein S7</fullName>
    </submittedName>
</protein>